<accession>A0A8J4QXG3</accession>
<dbReference type="PANTHER" id="PTHR34145">
    <property type="entry name" value="OS02G0105600 PROTEIN"/>
    <property type="match status" value="1"/>
</dbReference>
<dbReference type="PROSITE" id="PS50181">
    <property type="entry name" value="FBOX"/>
    <property type="match status" value="1"/>
</dbReference>
<evidence type="ECO:0000313" key="2">
    <source>
        <dbReference type="EMBL" id="KAF3960633.1"/>
    </source>
</evidence>
<organism evidence="2 3">
    <name type="scientific">Castanea mollissima</name>
    <name type="common">Chinese chestnut</name>
    <dbReference type="NCBI Taxonomy" id="60419"/>
    <lineage>
        <taxon>Eukaryota</taxon>
        <taxon>Viridiplantae</taxon>
        <taxon>Streptophyta</taxon>
        <taxon>Embryophyta</taxon>
        <taxon>Tracheophyta</taxon>
        <taxon>Spermatophyta</taxon>
        <taxon>Magnoliopsida</taxon>
        <taxon>eudicotyledons</taxon>
        <taxon>Gunneridae</taxon>
        <taxon>Pentapetalae</taxon>
        <taxon>rosids</taxon>
        <taxon>fabids</taxon>
        <taxon>Fagales</taxon>
        <taxon>Fagaceae</taxon>
        <taxon>Castanea</taxon>
    </lineage>
</organism>
<dbReference type="Pfam" id="PF23622">
    <property type="entry name" value="LRR_At1g61320_AtMIF1"/>
    <property type="match status" value="1"/>
</dbReference>
<feature type="domain" description="F-box" evidence="1">
    <location>
        <begin position="17"/>
        <end position="53"/>
    </location>
</feature>
<gene>
    <name evidence="2" type="ORF">CMV_014672</name>
</gene>
<evidence type="ECO:0000259" key="1">
    <source>
        <dbReference type="PROSITE" id="PS50181"/>
    </source>
</evidence>
<dbReference type="PANTHER" id="PTHR34145:SF53">
    <property type="entry name" value="LEUCINE-RICH REPEAT DOMAIN SUPERFAMILY"/>
    <property type="match status" value="1"/>
</dbReference>
<proteinExistence type="predicted"/>
<protein>
    <recommendedName>
        <fullName evidence="1">F-box domain-containing protein</fullName>
    </recommendedName>
</protein>
<dbReference type="InterPro" id="IPR055357">
    <property type="entry name" value="LRR_At1g61320_AtMIF1"/>
</dbReference>
<dbReference type="InterPro" id="IPR053781">
    <property type="entry name" value="F-box_AtFBL13-like"/>
</dbReference>
<name>A0A8J4QXG3_9ROSI</name>
<comment type="caution">
    <text evidence="2">The sequence shown here is derived from an EMBL/GenBank/DDBJ whole genome shotgun (WGS) entry which is preliminary data.</text>
</comment>
<dbReference type="InterPro" id="IPR036047">
    <property type="entry name" value="F-box-like_dom_sf"/>
</dbReference>
<dbReference type="Pfam" id="PF00646">
    <property type="entry name" value="F-box"/>
    <property type="match status" value="1"/>
</dbReference>
<evidence type="ECO:0000313" key="3">
    <source>
        <dbReference type="Proteomes" id="UP000737018"/>
    </source>
</evidence>
<dbReference type="SUPFAM" id="SSF81383">
    <property type="entry name" value="F-box domain"/>
    <property type="match status" value="1"/>
</dbReference>
<dbReference type="Gene3D" id="3.80.10.10">
    <property type="entry name" value="Ribonuclease Inhibitor"/>
    <property type="match status" value="1"/>
</dbReference>
<dbReference type="EMBL" id="JRKL02002066">
    <property type="protein sequence ID" value="KAF3960633.1"/>
    <property type="molecule type" value="Genomic_DNA"/>
</dbReference>
<dbReference type="InterPro" id="IPR001810">
    <property type="entry name" value="F-box_dom"/>
</dbReference>
<reference evidence="2" key="1">
    <citation type="submission" date="2020-03" db="EMBL/GenBank/DDBJ databases">
        <title>Castanea mollissima Vanexum genome sequencing.</title>
        <authorList>
            <person name="Staton M."/>
        </authorList>
    </citation>
    <scope>NUCLEOTIDE SEQUENCE</scope>
    <source>
        <tissue evidence="2">Leaf</tissue>
    </source>
</reference>
<sequence>MNIICSNSGKKIMEDMLDLISGLPFEILRRILSLLPLEEAVRTSTLSTVWRNLWTPFQVDMDFDANPRTIHEDRKRVIQVIGTILRSYYDCPEVWKLCLNFPESKKDLIVLATKGAENEVHFEFSKREKISGKFKLKLEQTCQGFSNNPTKKASFSLLKTLHLRSVSHLAKDLVSALFSNCQLLESLKIEKCVGLESLDIKAGNCLQNLAVLDCPDIVDLTISTPILESFSYQGVLPRIHLVNTLNLIHVVLYLKDGLGNNEFDCEEILLLLASLKEVEILTISGWLLEWLCSAGVIFRCLRFQFNKLKELRWIDSLINRAKRDSLACFLNVAPILERLFIKIERTNSSAPCPYFHQYWHEPHLWMDFATVESNTSQFDHLKVVTFLGFGIKEDQLLLMELLLKKASMLNSMSVILPTNRIWRVVKVSLHDQPKQALSNHQNQFAVLSLTKDFFFGFTEEIYGGHCSTNA</sequence>
<dbReference type="AlphaFoldDB" id="A0A8J4QXG3"/>
<dbReference type="OrthoDB" id="976179at2759"/>
<dbReference type="InterPro" id="IPR053772">
    <property type="entry name" value="At1g61320/At1g61330-like"/>
</dbReference>
<dbReference type="CDD" id="cd22160">
    <property type="entry name" value="F-box_AtFBL13-like"/>
    <property type="match status" value="1"/>
</dbReference>
<keyword evidence="3" id="KW-1185">Reference proteome</keyword>
<dbReference type="InterPro" id="IPR032675">
    <property type="entry name" value="LRR_dom_sf"/>
</dbReference>
<dbReference type="Proteomes" id="UP000737018">
    <property type="component" value="Unassembled WGS sequence"/>
</dbReference>